<dbReference type="RefSeq" id="XP_822344.1">
    <property type="nucleotide sequence ID" value="XM_817251.1"/>
</dbReference>
<dbReference type="AlphaFoldDB" id="Q38CF4"/>
<keyword evidence="2" id="KW-1185">Reference proteome</keyword>
<reference evidence="1 2" key="1">
    <citation type="journal article" date="2005" name="Science">
        <title>Comparative genomics of trypanosomatid parasitic protozoa.</title>
        <authorList>
            <person name="El-Sayed N.M."/>
            <person name="Myler P.J."/>
            <person name="Blandin G."/>
            <person name="Berriman M."/>
            <person name="Crabtree J."/>
            <person name="Aggarwal G."/>
            <person name="Caler E."/>
            <person name="Renauld H."/>
            <person name="Worthey E.A."/>
            <person name="Hertz-Fowler C."/>
            <person name="Ghedin E."/>
            <person name="Peacock C."/>
            <person name="Bartholomeu D.C."/>
            <person name="Haas B.J."/>
            <person name="Tran A.N."/>
            <person name="Wortman J.R."/>
            <person name="Alsmark U.C."/>
            <person name="Angiuoli S."/>
            <person name="Anupama A."/>
            <person name="Badger J."/>
            <person name="Bringaud F."/>
            <person name="Cadag E."/>
            <person name="Carlton J.M."/>
            <person name="Cerqueira G.C."/>
            <person name="Creasy T."/>
            <person name="Delcher A.L."/>
            <person name="Djikeng A."/>
            <person name="Embley T.M."/>
            <person name="Hauser C."/>
            <person name="Ivens A.C."/>
            <person name="Kummerfeld S.K."/>
            <person name="Pereira-Leal J.B."/>
            <person name="Nilsson D."/>
            <person name="Peterson J."/>
            <person name="Salzberg S.L."/>
            <person name="Shallom J."/>
            <person name="Silva J.C."/>
            <person name="Sundaram J."/>
            <person name="Westenberger S."/>
            <person name="White O."/>
            <person name="Melville S.E."/>
            <person name="Donelson J.E."/>
            <person name="Andersson B."/>
            <person name="Stuart K.D."/>
            <person name="Hall N."/>
        </authorList>
    </citation>
    <scope>NUCLEOTIDE SEQUENCE [LARGE SCALE GENOMIC DNA]</scope>
    <source>
        <strain evidence="1 2">927/4 GUTat10.1</strain>
    </source>
</reference>
<dbReference type="InParanoid" id="Q38CF4"/>
<sequence length="117" mass="13017">MSVASVWITLCYQLTRVPRSAPLVFVEDTSGGGGEIERRKMHSPFAALSASNCRRCFCVVRGKERGLARRWGGERGNNERSTITCKKEKKTIASGRVSVCGREKGKAKQRKLFSPVR</sequence>
<evidence type="ECO:0000313" key="2">
    <source>
        <dbReference type="Proteomes" id="UP000008524"/>
    </source>
</evidence>
<dbReference type="GeneID" id="3662839"/>
<dbReference type="EMBL" id="CM000208">
    <property type="protein sequence ID" value="EAN77516.1"/>
    <property type="molecule type" value="Genomic_DNA"/>
</dbReference>
<accession>Q38CF4</accession>
<organism evidence="1 2">
    <name type="scientific">Trypanosoma brucei brucei (strain 927/4 GUTat10.1)</name>
    <dbReference type="NCBI Taxonomy" id="185431"/>
    <lineage>
        <taxon>Eukaryota</taxon>
        <taxon>Discoba</taxon>
        <taxon>Euglenozoa</taxon>
        <taxon>Kinetoplastea</taxon>
        <taxon>Metakinetoplastina</taxon>
        <taxon>Trypanosomatida</taxon>
        <taxon>Trypanosomatidae</taxon>
        <taxon>Trypanosoma</taxon>
    </lineage>
</organism>
<evidence type="ECO:0000313" key="1">
    <source>
        <dbReference type="EMBL" id="EAN77516.1"/>
    </source>
</evidence>
<dbReference type="Proteomes" id="UP000008524">
    <property type="component" value="Chromosome 10"/>
</dbReference>
<dbReference type="KEGG" id="tbr:Tb10.70.7290"/>
<protein>
    <submittedName>
        <fullName evidence="1">Uncharacterized protein</fullName>
    </submittedName>
</protein>
<name>Q38CF4_TRYB2</name>
<proteinExistence type="predicted"/>
<dbReference type="PaxDb" id="5691-EAN77516"/>
<gene>
    <name evidence="1" type="ORF">Tb10.70.7290</name>
</gene>
<reference evidence="1 2" key="2">
    <citation type="journal article" date="2005" name="Science">
        <title>The genome of the African trypanosome Trypanosoma brucei.</title>
        <authorList>
            <person name="Berriman M."/>
            <person name="Ghedin E."/>
            <person name="Hertz-Fowler C."/>
            <person name="Blandin G."/>
            <person name="Renauld H."/>
            <person name="Bartholomeu D.C."/>
            <person name="Lennard N.J."/>
            <person name="Caler E."/>
            <person name="Hamlin N.E."/>
            <person name="Haas B."/>
            <person name="Bohme U."/>
            <person name="Hannick L."/>
            <person name="Aslett M.A."/>
            <person name="Shallom J."/>
            <person name="Marcello L."/>
            <person name="Hou L."/>
            <person name="Wickstead B."/>
            <person name="Alsmark U.C."/>
            <person name="Arrowsmith C."/>
            <person name="Atkin R.J."/>
            <person name="Barron A.J."/>
            <person name="Bringaud F."/>
            <person name="Brooks K."/>
            <person name="Carrington M."/>
            <person name="Cherevach I."/>
            <person name="Chillingworth T.J."/>
            <person name="Churcher C."/>
            <person name="Clark L.N."/>
            <person name="Corton C.H."/>
            <person name="Cronin A."/>
            <person name="Davies R.M."/>
            <person name="Doggett J."/>
            <person name="Djikeng A."/>
            <person name="Feldblyum T."/>
            <person name="Field M.C."/>
            <person name="Fraser A."/>
            <person name="Goodhead I."/>
            <person name="Hance Z."/>
            <person name="Harper D."/>
            <person name="Harris B.R."/>
            <person name="Hauser H."/>
            <person name="Hostetler J."/>
            <person name="Ivens A."/>
            <person name="Jagels K."/>
            <person name="Johnson D."/>
            <person name="Johnson J."/>
            <person name="Jones K."/>
            <person name="Kerhornou A.X."/>
            <person name="Koo H."/>
            <person name="Larke N."/>
            <person name="Landfear S."/>
            <person name="Larkin C."/>
            <person name="Leech V."/>
            <person name="Line A."/>
            <person name="Lord A."/>
            <person name="Macleod A."/>
            <person name="Mooney P.J."/>
            <person name="Moule S."/>
            <person name="Martin D.M."/>
            <person name="Morgan G.W."/>
            <person name="Mungall K."/>
            <person name="Norbertczak H."/>
            <person name="Ormond D."/>
            <person name="Pai G."/>
            <person name="Peacock C.S."/>
            <person name="Peterson J."/>
            <person name="Quail M.A."/>
            <person name="Rabbinowitsch E."/>
            <person name="Rajandream M.A."/>
            <person name="Reitter C."/>
            <person name="Salzberg S.L."/>
            <person name="Sanders M."/>
            <person name="Schobel S."/>
            <person name="Sharp S."/>
            <person name="Simmonds M."/>
            <person name="Simpson A.J."/>
            <person name="Tallon L."/>
            <person name="Turner C.M."/>
            <person name="Tait A."/>
            <person name="Tivey A.R."/>
            <person name="Van Aken S."/>
            <person name="Walker D."/>
            <person name="Wanless D."/>
            <person name="Wang S."/>
            <person name="White B."/>
            <person name="White O."/>
            <person name="Whitehead S."/>
            <person name="Woodward J."/>
            <person name="Wortman J."/>
            <person name="Adams M.D."/>
            <person name="Embley T.M."/>
            <person name="Gull K."/>
            <person name="Ullu E."/>
            <person name="Barry J.D."/>
            <person name="Fairlamb A.H."/>
            <person name="Opperdoes F."/>
            <person name="Barrell B.G."/>
            <person name="Donelson J.E."/>
            <person name="Hall N."/>
            <person name="Fraser C.M."/>
            <person name="Melville S.E."/>
            <person name="El-Sayed N.M."/>
        </authorList>
    </citation>
    <scope>NUCLEOTIDE SEQUENCE [LARGE SCALE GENOMIC DNA]</scope>
    <source>
        <strain evidence="1 2">927/4 GUTat10.1</strain>
    </source>
</reference>